<sequence length="107" mass="11998">MDCLDRVADLAHENQPPGVTHLHLDAIPDVEGETYWVSGYAAYDELSEEVKKFLDVNADIQVRFKWGPTNPGYGVSAHCGITELLFKERFGIMKAKNQDDKTSGTRE</sequence>
<accession>A0A9W6Z5J5</accession>
<dbReference type="InterPro" id="IPR042098">
    <property type="entry name" value="TauD-like_sf"/>
</dbReference>
<dbReference type="GO" id="GO:0046872">
    <property type="term" value="F:metal ion binding"/>
    <property type="evidence" value="ECO:0007669"/>
    <property type="project" value="UniProtKB-KW"/>
</dbReference>
<dbReference type="Proteomes" id="UP001165063">
    <property type="component" value="Unassembled WGS sequence"/>
</dbReference>
<dbReference type="EMBL" id="BSXU01008148">
    <property type="protein sequence ID" value="GMG59002.1"/>
    <property type="molecule type" value="Genomic_DNA"/>
</dbReference>
<keyword evidence="4" id="KW-0223">Dioxygenase</keyword>
<dbReference type="InterPro" id="IPR051323">
    <property type="entry name" value="AtsK-like"/>
</dbReference>
<keyword evidence="5" id="KW-0560">Oxidoreductase</keyword>
<evidence type="ECO:0000256" key="1">
    <source>
        <dbReference type="ARBA" id="ARBA00001954"/>
    </source>
</evidence>
<evidence type="ECO:0000256" key="2">
    <source>
        <dbReference type="ARBA" id="ARBA00005896"/>
    </source>
</evidence>
<dbReference type="Pfam" id="PF02668">
    <property type="entry name" value="TauD"/>
    <property type="match status" value="1"/>
</dbReference>
<evidence type="ECO:0000256" key="4">
    <source>
        <dbReference type="ARBA" id="ARBA00022964"/>
    </source>
</evidence>
<keyword evidence="3" id="KW-0479">Metal-binding</keyword>
<dbReference type="OrthoDB" id="10257314at2759"/>
<dbReference type="SUPFAM" id="SSF51197">
    <property type="entry name" value="Clavaminate synthase-like"/>
    <property type="match status" value="1"/>
</dbReference>
<keyword evidence="9" id="KW-1185">Reference proteome</keyword>
<gene>
    <name evidence="8" type="ORF">Amon01_000867200</name>
</gene>
<dbReference type="PANTHER" id="PTHR30468:SF9">
    <property type="entry name" value="ALPHA-KETOGLUTARATE-DEPENDENT TAURINE DIOXYGENASE (AFU_ORTHOLOGUE AFUA_3G01010)"/>
    <property type="match status" value="1"/>
</dbReference>
<dbReference type="InterPro" id="IPR003819">
    <property type="entry name" value="TauD/TfdA-like"/>
</dbReference>
<dbReference type="Gene3D" id="3.60.130.10">
    <property type="entry name" value="Clavaminate synthase-like"/>
    <property type="match status" value="1"/>
</dbReference>
<evidence type="ECO:0000256" key="6">
    <source>
        <dbReference type="ARBA" id="ARBA00023004"/>
    </source>
</evidence>
<comment type="similarity">
    <text evidence="2">Belongs to the TfdA dioxygenase family.</text>
</comment>
<dbReference type="AlphaFoldDB" id="A0A9W6Z5J5"/>
<comment type="caution">
    <text evidence="8">The sequence shown here is derived from an EMBL/GenBank/DDBJ whole genome shotgun (WGS) entry which is preliminary data.</text>
</comment>
<dbReference type="GO" id="GO:0005737">
    <property type="term" value="C:cytoplasm"/>
    <property type="evidence" value="ECO:0007669"/>
    <property type="project" value="TreeGrafter"/>
</dbReference>
<name>A0A9W6Z5J5_AMBMO</name>
<evidence type="ECO:0000259" key="7">
    <source>
        <dbReference type="Pfam" id="PF02668"/>
    </source>
</evidence>
<reference evidence="8" key="1">
    <citation type="submission" date="2023-04" db="EMBL/GenBank/DDBJ databases">
        <title>Ambrosiozyma monospora NBRC 1965.</title>
        <authorList>
            <person name="Ichikawa N."/>
            <person name="Sato H."/>
            <person name="Tonouchi N."/>
        </authorList>
    </citation>
    <scope>NUCLEOTIDE SEQUENCE</scope>
    <source>
        <strain evidence="8">NBRC 1965</strain>
    </source>
</reference>
<protein>
    <submittedName>
        <fullName evidence="8">Unnamed protein product</fullName>
    </submittedName>
</protein>
<evidence type="ECO:0000313" key="8">
    <source>
        <dbReference type="EMBL" id="GMG59002.1"/>
    </source>
</evidence>
<dbReference type="GO" id="GO:0016706">
    <property type="term" value="F:2-oxoglutarate-dependent dioxygenase activity"/>
    <property type="evidence" value="ECO:0007669"/>
    <property type="project" value="TreeGrafter"/>
</dbReference>
<evidence type="ECO:0000256" key="5">
    <source>
        <dbReference type="ARBA" id="ARBA00023002"/>
    </source>
</evidence>
<proteinExistence type="inferred from homology"/>
<evidence type="ECO:0000313" key="9">
    <source>
        <dbReference type="Proteomes" id="UP001165063"/>
    </source>
</evidence>
<dbReference type="PANTHER" id="PTHR30468">
    <property type="entry name" value="ALPHA-KETOGLUTARATE-DEPENDENT SULFONATE DIOXYGENASE"/>
    <property type="match status" value="1"/>
</dbReference>
<feature type="domain" description="TauD/TfdA-like" evidence="7">
    <location>
        <begin position="9"/>
        <end position="61"/>
    </location>
</feature>
<comment type="cofactor">
    <cofactor evidence="1">
        <name>Fe(2+)</name>
        <dbReference type="ChEBI" id="CHEBI:29033"/>
    </cofactor>
</comment>
<evidence type="ECO:0000256" key="3">
    <source>
        <dbReference type="ARBA" id="ARBA00022723"/>
    </source>
</evidence>
<keyword evidence="6" id="KW-0408">Iron</keyword>
<organism evidence="8 9">
    <name type="scientific">Ambrosiozyma monospora</name>
    <name type="common">Yeast</name>
    <name type="synonym">Endomycopsis monosporus</name>
    <dbReference type="NCBI Taxonomy" id="43982"/>
    <lineage>
        <taxon>Eukaryota</taxon>
        <taxon>Fungi</taxon>
        <taxon>Dikarya</taxon>
        <taxon>Ascomycota</taxon>
        <taxon>Saccharomycotina</taxon>
        <taxon>Pichiomycetes</taxon>
        <taxon>Pichiales</taxon>
        <taxon>Pichiaceae</taxon>
        <taxon>Ambrosiozyma</taxon>
    </lineage>
</organism>